<protein>
    <submittedName>
        <fullName evidence="1">Uncharacterized protein</fullName>
    </submittedName>
</protein>
<organism evidence="1 2">
    <name type="scientific">Fibrobacter intestinalis</name>
    <dbReference type="NCBI Taxonomy" id="28122"/>
    <lineage>
        <taxon>Bacteria</taxon>
        <taxon>Pseudomonadati</taxon>
        <taxon>Fibrobacterota</taxon>
        <taxon>Fibrobacteria</taxon>
        <taxon>Fibrobacterales</taxon>
        <taxon>Fibrobacteraceae</taxon>
        <taxon>Fibrobacter</taxon>
    </lineage>
</organism>
<name>A0A1T4RIG3_9BACT</name>
<dbReference type="STRING" id="28122.SAMN02745108_02724"/>
<dbReference type="EMBL" id="FUWU01000075">
    <property type="protein sequence ID" value="SKA15481.1"/>
    <property type="molecule type" value="Genomic_DNA"/>
</dbReference>
<proteinExistence type="predicted"/>
<gene>
    <name evidence="1" type="ORF">SAMN02745108_02724</name>
</gene>
<evidence type="ECO:0000313" key="1">
    <source>
        <dbReference type="EMBL" id="SKA15481.1"/>
    </source>
</evidence>
<dbReference type="AlphaFoldDB" id="A0A1T4RIG3"/>
<sequence>MAYPVPEIWTVSGSLNKSGVPFSAGKVYADSLNIQGVKRALALFAPPIDPGMLAKARAMGLSIDSILNSAN</sequence>
<dbReference type="Proteomes" id="UP000190449">
    <property type="component" value="Unassembled WGS sequence"/>
</dbReference>
<reference evidence="1 2" key="1">
    <citation type="submission" date="2017-02" db="EMBL/GenBank/DDBJ databases">
        <authorList>
            <person name="Peterson S.W."/>
        </authorList>
    </citation>
    <scope>NUCLEOTIDE SEQUENCE [LARGE SCALE GENOMIC DNA]</scope>
    <source>
        <strain evidence="1 2">ATCC 43854</strain>
    </source>
</reference>
<dbReference type="RefSeq" id="WP_078777388.1">
    <property type="nucleotide sequence ID" value="NZ_FUWU01000075.1"/>
</dbReference>
<evidence type="ECO:0000313" key="2">
    <source>
        <dbReference type="Proteomes" id="UP000190449"/>
    </source>
</evidence>
<accession>A0A1T4RIG3</accession>